<name>A0ABT6PY10_9PSEU</name>
<evidence type="ECO:0000256" key="1">
    <source>
        <dbReference type="ARBA" id="ARBA00004651"/>
    </source>
</evidence>
<feature type="domain" description="Major facilitator superfamily (MFS) profile" evidence="9">
    <location>
        <begin position="219"/>
        <end position="435"/>
    </location>
</feature>
<dbReference type="SUPFAM" id="SSF103473">
    <property type="entry name" value="MFS general substrate transporter"/>
    <property type="match status" value="1"/>
</dbReference>
<evidence type="ECO:0000256" key="8">
    <source>
        <dbReference type="SAM" id="Phobius"/>
    </source>
</evidence>
<feature type="transmembrane region" description="Helical" evidence="8">
    <location>
        <begin position="41"/>
        <end position="64"/>
    </location>
</feature>
<comment type="subcellular location">
    <subcellularLocation>
        <location evidence="1">Cell membrane</location>
        <topology evidence="1">Multi-pass membrane protein</topology>
    </subcellularLocation>
</comment>
<keyword evidence="6 8" id="KW-0472">Membrane</keyword>
<evidence type="ECO:0000256" key="2">
    <source>
        <dbReference type="ARBA" id="ARBA00022448"/>
    </source>
</evidence>
<feature type="transmembrane region" description="Helical" evidence="8">
    <location>
        <begin position="220"/>
        <end position="245"/>
    </location>
</feature>
<feature type="transmembrane region" description="Helical" evidence="8">
    <location>
        <begin position="251"/>
        <end position="273"/>
    </location>
</feature>
<feature type="transmembrane region" description="Helical" evidence="8">
    <location>
        <begin position="343"/>
        <end position="363"/>
    </location>
</feature>
<feature type="transmembrane region" description="Helical" evidence="8">
    <location>
        <begin position="308"/>
        <end position="331"/>
    </location>
</feature>
<dbReference type="PANTHER" id="PTHR23513">
    <property type="entry name" value="INTEGRAL MEMBRANE EFFLUX PROTEIN-RELATED"/>
    <property type="match status" value="1"/>
</dbReference>
<evidence type="ECO:0000256" key="3">
    <source>
        <dbReference type="ARBA" id="ARBA00022475"/>
    </source>
</evidence>
<evidence type="ECO:0000313" key="11">
    <source>
        <dbReference type="Proteomes" id="UP001237595"/>
    </source>
</evidence>
<dbReference type="Gene3D" id="1.20.1250.20">
    <property type="entry name" value="MFS general substrate transporter like domains"/>
    <property type="match status" value="1"/>
</dbReference>
<dbReference type="EMBL" id="JASAOF010000041">
    <property type="protein sequence ID" value="MDI2032900.1"/>
    <property type="molecule type" value="Genomic_DNA"/>
</dbReference>
<reference evidence="10 11" key="1">
    <citation type="submission" date="2023-04" db="EMBL/GenBank/DDBJ databases">
        <title>Draft genome sequence of Saccharopolyspora sp. TS4A08 isolated from sweet potato rhizospheric soil.</title>
        <authorList>
            <person name="Suksaard P."/>
            <person name="Duangmal K."/>
        </authorList>
    </citation>
    <scope>NUCLEOTIDE SEQUENCE [LARGE SCALE GENOMIC DNA]</scope>
    <source>
        <strain evidence="10 11">TS4A08</strain>
    </source>
</reference>
<proteinExistence type="predicted"/>
<feature type="transmembrane region" description="Helical" evidence="8">
    <location>
        <begin position="12"/>
        <end position="35"/>
    </location>
</feature>
<feature type="transmembrane region" description="Helical" evidence="8">
    <location>
        <begin position="107"/>
        <end position="134"/>
    </location>
</feature>
<dbReference type="InterPro" id="IPR010290">
    <property type="entry name" value="TM_effector"/>
</dbReference>
<keyword evidence="3" id="KW-1003">Cell membrane</keyword>
<comment type="caution">
    <text evidence="10">The sequence shown here is derived from an EMBL/GenBank/DDBJ whole genome shotgun (WGS) entry which is preliminary data.</text>
</comment>
<dbReference type="Pfam" id="PF05977">
    <property type="entry name" value="MFS_3"/>
    <property type="match status" value="1"/>
</dbReference>
<keyword evidence="4 8" id="KW-0812">Transmembrane</keyword>
<feature type="transmembrane region" description="Helical" evidence="8">
    <location>
        <begin position="369"/>
        <end position="389"/>
    </location>
</feature>
<dbReference type="InterPro" id="IPR020846">
    <property type="entry name" value="MFS_dom"/>
</dbReference>
<feature type="transmembrane region" description="Helical" evidence="8">
    <location>
        <begin position="285"/>
        <end position="302"/>
    </location>
</feature>
<evidence type="ECO:0000313" key="10">
    <source>
        <dbReference type="EMBL" id="MDI2032900.1"/>
    </source>
</evidence>
<evidence type="ECO:0000256" key="7">
    <source>
        <dbReference type="SAM" id="MobiDB-lite"/>
    </source>
</evidence>
<evidence type="ECO:0000256" key="5">
    <source>
        <dbReference type="ARBA" id="ARBA00022989"/>
    </source>
</evidence>
<feature type="transmembrane region" description="Helical" evidence="8">
    <location>
        <begin position="76"/>
        <end position="95"/>
    </location>
</feature>
<gene>
    <name evidence="10" type="ORF">QFW96_30060</name>
</gene>
<keyword evidence="2" id="KW-0813">Transport</keyword>
<evidence type="ECO:0000256" key="6">
    <source>
        <dbReference type="ARBA" id="ARBA00023136"/>
    </source>
</evidence>
<dbReference type="Proteomes" id="UP001237595">
    <property type="component" value="Unassembled WGS sequence"/>
</dbReference>
<evidence type="ECO:0000259" key="9">
    <source>
        <dbReference type="PROSITE" id="PS50850"/>
    </source>
</evidence>
<dbReference type="CDD" id="cd06173">
    <property type="entry name" value="MFS_MefA_like"/>
    <property type="match status" value="1"/>
</dbReference>
<dbReference type="InterPro" id="IPR036259">
    <property type="entry name" value="MFS_trans_sf"/>
</dbReference>
<keyword evidence="11" id="KW-1185">Reference proteome</keyword>
<dbReference type="RefSeq" id="WP_281459137.1">
    <property type="nucleotide sequence ID" value="NZ_JASAOF010000041.1"/>
</dbReference>
<accession>A0ABT6PY10</accession>
<keyword evidence="5 8" id="KW-1133">Transmembrane helix</keyword>
<evidence type="ECO:0000256" key="4">
    <source>
        <dbReference type="ARBA" id="ARBA00022692"/>
    </source>
</evidence>
<dbReference type="PANTHER" id="PTHR23513:SF11">
    <property type="entry name" value="STAPHYLOFERRIN A TRANSPORTER"/>
    <property type="match status" value="1"/>
</dbReference>
<sequence length="435" mass="44169">MALLGDLRFGSFFFAKTFSLAGLWSHNVVAAVLAYQITGSVFYVGLVSVAQFGPQLLFMGASGVVADRGDKRGQIVLGRLICAAGSTTLAVWCLVDTGGDSPATRVMILVASLVLGIGLVLGGPALMAFVPALVREDEIPTAVRLDALPMLVGRSAGPALGALLVTWAGPGPALFAAAGPNLVFAAVVTMIRVDPPASHGSDADGSMRAALRHVRQDRRLMLILFGVVVIGVAADPALTLAPAIAAGTGGGARTVGVFASAFGIGAALGVVLMGPLERWIAGSQVVVAGLCVLGTSTGVLAVPLPVPVLIGAFAFAGAGMSTALTSLTALLQVAVPDSLRGRVMSMWLACFVGARPIAALLNGTISDVLSVPAALVFATALVAVTARVCRPSRLRVPSPEQREGKSAVQKDCAPLAHAEDPGQGLRPRPGTTNPR</sequence>
<feature type="transmembrane region" description="Helical" evidence="8">
    <location>
        <begin position="173"/>
        <end position="191"/>
    </location>
</feature>
<dbReference type="PROSITE" id="PS50850">
    <property type="entry name" value="MFS"/>
    <property type="match status" value="1"/>
</dbReference>
<protein>
    <submittedName>
        <fullName evidence="10">MFS transporter</fullName>
    </submittedName>
</protein>
<organism evidence="10 11">
    <name type="scientific">Saccharopolyspora ipomoeae</name>
    <dbReference type="NCBI Taxonomy" id="3042027"/>
    <lineage>
        <taxon>Bacteria</taxon>
        <taxon>Bacillati</taxon>
        <taxon>Actinomycetota</taxon>
        <taxon>Actinomycetes</taxon>
        <taxon>Pseudonocardiales</taxon>
        <taxon>Pseudonocardiaceae</taxon>
        <taxon>Saccharopolyspora</taxon>
    </lineage>
</organism>
<feature type="region of interest" description="Disordered" evidence="7">
    <location>
        <begin position="395"/>
        <end position="435"/>
    </location>
</feature>